<organism evidence="2 3">
    <name type="scientific">Pseudoalteromonas obscura</name>
    <dbReference type="NCBI Taxonomy" id="3048491"/>
    <lineage>
        <taxon>Bacteria</taxon>
        <taxon>Pseudomonadati</taxon>
        <taxon>Pseudomonadota</taxon>
        <taxon>Gammaproteobacteria</taxon>
        <taxon>Alteromonadales</taxon>
        <taxon>Pseudoalteromonadaceae</taxon>
        <taxon>Pseudoalteromonas</taxon>
    </lineage>
</organism>
<gene>
    <name evidence="2" type="ORF">QNM18_25185</name>
</gene>
<dbReference type="RefSeq" id="WP_211013252.1">
    <property type="nucleotide sequence ID" value="NZ_JASJUT010000017.1"/>
</dbReference>
<name>A0ABT7ETM4_9GAMM</name>
<keyword evidence="3" id="KW-1185">Reference proteome</keyword>
<evidence type="ECO:0000259" key="1">
    <source>
        <dbReference type="Pfam" id="PF00561"/>
    </source>
</evidence>
<sequence>MKVQAHDGLMLDVNLNQFDNTKPTVVFINALGVDSCITQALSDAMVARGHNFVTWRRRGFPGVYDERFREYSVQDQVQDLTSIVTELALPSFTLVAWCTGIQIALVAAAQESCLIEKMVLFNAPNFFNQGTPGLTGDTIGQVCRMLIHDEKKLDFLHQNIVAYNTKSMQDKLARIDNKHYQQMIQAPFNSGKEAFLRFAHLVNTTHEFKISRTLTEQISCPTFIVGGGNDDMVAWQESVALAEIIPDAEYKIFANWGHYNLFTDTAEVCEDLILNGH</sequence>
<dbReference type="PANTHER" id="PTHR46331">
    <property type="entry name" value="VALACYCLOVIR HYDROLASE"/>
    <property type="match status" value="1"/>
</dbReference>
<dbReference type="SUPFAM" id="SSF53474">
    <property type="entry name" value="alpha/beta-Hydrolases"/>
    <property type="match status" value="1"/>
</dbReference>
<proteinExistence type="predicted"/>
<comment type="caution">
    <text evidence="2">The sequence shown here is derived from an EMBL/GenBank/DDBJ whole genome shotgun (WGS) entry which is preliminary data.</text>
</comment>
<feature type="domain" description="AB hydrolase-1" evidence="1">
    <location>
        <begin position="69"/>
        <end position="264"/>
    </location>
</feature>
<dbReference type="Pfam" id="PF00561">
    <property type="entry name" value="Abhydrolase_1"/>
    <property type="match status" value="1"/>
</dbReference>
<keyword evidence="2" id="KW-0378">Hydrolase</keyword>
<dbReference type="Proteomes" id="UP001231915">
    <property type="component" value="Unassembled WGS sequence"/>
</dbReference>
<protein>
    <submittedName>
        <fullName evidence="2">Alpha/beta hydrolase</fullName>
    </submittedName>
</protein>
<reference evidence="2 3" key="1">
    <citation type="submission" date="2023-05" db="EMBL/GenBank/DDBJ databases">
        <title>Pseudoalteromonas ardens sp. nov., Pseudoalteromonas obscura sp. nov., and Pseudoalteromonas umbrosa sp. nov., isolated from the coral Montipora capitata.</title>
        <authorList>
            <person name="Thomas E.M."/>
            <person name="Smith E.M."/>
            <person name="Papke E."/>
            <person name="Shlafstein M.D."/>
            <person name="Oline D.K."/>
            <person name="Videau P."/>
            <person name="Saw J.H."/>
            <person name="Strangman W.K."/>
            <person name="Ushijima B."/>
        </authorList>
    </citation>
    <scope>NUCLEOTIDE SEQUENCE [LARGE SCALE GENOMIC DNA]</scope>
    <source>
        <strain evidence="2 3">P94</strain>
    </source>
</reference>
<evidence type="ECO:0000313" key="2">
    <source>
        <dbReference type="EMBL" id="MDK2598353.1"/>
    </source>
</evidence>
<dbReference type="GO" id="GO:0016787">
    <property type="term" value="F:hydrolase activity"/>
    <property type="evidence" value="ECO:0007669"/>
    <property type="project" value="UniProtKB-KW"/>
</dbReference>
<dbReference type="Gene3D" id="3.40.50.1820">
    <property type="entry name" value="alpha/beta hydrolase"/>
    <property type="match status" value="1"/>
</dbReference>
<dbReference type="PANTHER" id="PTHR46331:SF2">
    <property type="entry name" value="VALACYCLOVIR HYDROLASE"/>
    <property type="match status" value="1"/>
</dbReference>
<dbReference type="InterPro" id="IPR029058">
    <property type="entry name" value="AB_hydrolase_fold"/>
</dbReference>
<dbReference type="InterPro" id="IPR000073">
    <property type="entry name" value="AB_hydrolase_1"/>
</dbReference>
<evidence type="ECO:0000313" key="3">
    <source>
        <dbReference type="Proteomes" id="UP001231915"/>
    </source>
</evidence>
<dbReference type="EMBL" id="JASJUT010000017">
    <property type="protein sequence ID" value="MDK2598353.1"/>
    <property type="molecule type" value="Genomic_DNA"/>
</dbReference>
<accession>A0ABT7ETM4</accession>